<dbReference type="AlphaFoldDB" id="A0A1F8FEU6"/>
<dbReference type="Gene3D" id="3.30.9.10">
    <property type="entry name" value="D-Amino Acid Oxidase, subunit A, domain 2"/>
    <property type="match status" value="1"/>
</dbReference>
<organism evidence="7 8">
    <name type="scientific">Candidatus Yanofskybacteria bacterium RIFCSPHIGHO2_02_FULL_43_15c</name>
    <dbReference type="NCBI Taxonomy" id="1802679"/>
    <lineage>
        <taxon>Bacteria</taxon>
        <taxon>Candidatus Yanofskyibacteriota</taxon>
    </lineage>
</organism>
<dbReference type="SUPFAM" id="SSF51905">
    <property type="entry name" value="FAD/NAD(P)-binding domain"/>
    <property type="match status" value="1"/>
</dbReference>
<gene>
    <name evidence="7" type="ORF">A3C71_02980</name>
</gene>
<dbReference type="InterPro" id="IPR006076">
    <property type="entry name" value="FAD-dep_OxRdtase"/>
</dbReference>
<comment type="cofactor">
    <cofactor evidence="1">
        <name>FAD</name>
        <dbReference type="ChEBI" id="CHEBI:57692"/>
    </cofactor>
</comment>
<dbReference type="PANTHER" id="PTHR11985">
    <property type="entry name" value="GLYCEROL-3-PHOSPHATE DEHYDROGENASE"/>
    <property type="match status" value="1"/>
</dbReference>
<proteinExistence type="inferred from homology"/>
<comment type="caution">
    <text evidence="7">The sequence shown here is derived from an EMBL/GenBank/DDBJ whole genome shotgun (WGS) entry which is preliminary data.</text>
</comment>
<dbReference type="Proteomes" id="UP000178197">
    <property type="component" value="Unassembled WGS sequence"/>
</dbReference>
<protein>
    <recommendedName>
        <fullName evidence="6">FAD dependent oxidoreductase domain-containing protein</fullName>
    </recommendedName>
</protein>
<keyword evidence="3" id="KW-0285">Flavoprotein</keyword>
<reference evidence="7 8" key="1">
    <citation type="journal article" date="2016" name="Nat. Commun.">
        <title>Thousands of microbial genomes shed light on interconnected biogeochemical processes in an aquifer system.</title>
        <authorList>
            <person name="Anantharaman K."/>
            <person name="Brown C.T."/>
            <person name="Hug L.A."/>
            <person name="Sharon I."/>
            <person name="Castelle C.J."/>
            <person name="Probst A.J."/>
            <person name="Thomas B.C."/>
            <person name="Singh A."/>
            <person name="Wilkins M.J."/>
            <person name="Karaoz U."/>
            <person name="Brodie E.L."/>
            <person name="Williams K.H."/>
            <person name="Hubbard S.S."/>
            <person name="Banfield J.F."/>
        </authorList>
    </citation>
    <scope>NUCLEOTIDE SEQUENCE [LARGE SCALE GENOMIC DNA]</scope>
</reference>
<keyword evidence="5" id="KW-0560">Oxidoreductase</keyword>
<evidence type="ECO:0000256" key="3">
    <source>
        <dbReference type="ARBA" id="ARBA00022630"/>
    </source>
</evidence>
<evidence type="ECO:0000256" key="5">
    <source>
        <dbReference type="ARBA" id="ARBA00023002"/>
    </source>
</evidence>
<dbReference type="GO" id="GO:0004368">
    <property type="term" value="F:glycerol-3-phosphate dehydrogenase (quinone) activity"/>
    <property type="evidence" value="ECO:0007669"/>
    <property type="project" value="InterPro"/>
</dbReference>
<dbReference type="Gene3D" id="3.50.50.60">
    <property type="entry name" value="FAD/NAD(P)-binding domain"/>
    <property type="match status" value="1"/>
</dbReference>
<feature type="domain" description="FAD dependent oxidoreductase" evidence="6">
    <location>
        <begin position="6"/>
        <end position="337"/>
    </location>
</feature>
<dbReference type="Pfam" id="PF01266">
    <property type="entry name" value="DAO"/>
    <property type="match status" value="1"/>
</dbReference>
<evidence type="ECO:0000259" key="6">
    <source>
        <dbReference type="Pfam" id="PF01266"/>
    </source>
</evidence>
<accession>A0A1F8FEU6</accession>
<comment type="similarity">
    <text evidence="2">Belongs to the FAD-dependent glycerol-3-phosphate dehydrogenase family.</text>
</comment>
<name>A0A1F8FEU6_9BACT</name>
<dbReference type="InterPro" id="IPR000447">
    <property type="entry name" value="G3P_DH_FAD-dep"/>
</dbReference>
<evidence type="ECO:0000313" key="8">
    <source>
        <dbReference type="Proteomes" id="UP000178197"/>
    </source>
</evidence>
<dbReference type="EMBL" id="MGJT01000028">
    <property type="protein sequence ID" value="OGN11714.1"/>
    <property type="molecule type" value="Genomic_DNA"/>
</dbReference>
<dbReference type="PANTHER" id="PTHR11985:SF15">
    <property type="entry name" value="GLYCEROL-3-PHOSPHATE DEHYDROGENASE, MITOCHONDRIAL"/>
    <property type="match status" value="1"/>
</dbReference>
<evidence type="ECO:0000313" key="7">
    <source>
        <dbReference type="EMBL" id="OGN11714.1"/>
    </source>
</evidence>
<dbReference type="InterPro" id="IPR036188">
    <property type="entry name" value="FAD/NAD-bd_sf"/>
</dbReference>
<dbReference type="GO" id="GO:0046168">
    <property type="term" value="P:glycerol-3-phosphate catabolic process"/>
    <property type="evidence" value="ECO:0007669"/>
    <property type="project" value="TreeGrafter"/>
</dbReference>
<evidence type="ECO:0000256" key="1">
    <source>
        <dbReference type="ARBA" id="ARBA00001974"/>
    </source>
</evidence>
<keyword evidence="4" id="KW-0274">FAD</keyword>
<evidence type="ECO:0000256" key="2">
    <source>
        <dbReference type="ARBA" id="ARBA00007330"/>
    </source>
</evidence>
<evidence type="ECO:0000256" key="4">
    <source>
        <dbReference type="ARBA" id="ARBA00022827"/>
    </source>
</evidence>
<sequence>MEDVFDLAIIGGGTNGYATFLTAASSGLKTVLLEKDRVGQKANYASLGMIQPGLKYLHSDLDLVKMDALDCRLLRAITGNLLQPQKFILSVFKDYCFPLSNPWFWEVYLRAYDPFSKLALHPGHYWLKEEEKKELQLKFKKELVGGVVFEEWVVDPMQLAQIFISAGKFFGGTVLEQAKVIGFEKTESNPGLLIKSASVQRPGGKVENIKAKYFVNTSGAWTPTIIKLLGISSALQLRPTRGTSVVVGRKLTEKGIIIFDERGKYLVLLPQPNGTLIGPTNYDISPAVAENPDLLRPKNFEMRDLLETVNRYMALETPLSFKDIVKVKCGLRPQINHEGVAPDNISHQFAIFSHQAEGILNFTDICGGKLSTLLRIPKELTELVCRELHRPFEWKIPYLFLSQGKVEIVEKPFCSPADYAKNYALKTAGEIRQNRLKHFRKKSRAVLNLIRHALRK</sequence>